<dbReference type="RefSeq" id="WP_134174599.1">
    <property type="nucleotide sequence ID" value="NZ_SODI01000001.1"/>
</dbReference>
<protein>
    <recommendedName>
        <fullName evidence="2">MobA/VirD2-like nuclease domain-containing protein</fullName>
    </recommendedName>
</protein>
<feature type="region of interest" description="Disordered" evidence="1">
    <location>
        <begin position="391"/>
        <end position="506"/>
    </location>
</feature>
<dbReference type="InterPro" id="IPR005094">
    <property type="entry name" value="Endonuclease_MobA/VirD2"/>
</dbReference>
<sequence length="506" mass="55483">MSVTDVKPDYDLGTSADYLVFGVGAKKRKHTAAGSNRIVPGFYCDAPCVEAFVALGDELAKQNSRKVKAQSYVLSFSPEEFDVDSPADLQRVGDAGFLLAKKMHPNSACLVVVHADGKGRAAHAHIKVLNHDTATGMALRDFRVHWRVKKANDELMRDLGMQVVEAKPKQPTDAWVTRRNELPQYEQQLGDVCAEAKFEALAATLAAPSPSMARFTARFTAACQARGVELVTDEYKVKSGNRGGKQEGATVVGFTFKMRDDTTPKRRIRRRKASALSSEFTHDAITAAFDAKQMQPQEGVPAQVPVRRQPKRPRMAQQKTAATISGGMAPAPAPAQAESEARQSAAAVKPANSWKEQMQAALEEANAQGNAESNRMITEYLREKEAVAATKCEQHAQQAEAALQSEPAHRPQRNPPLEGLRKLDEETLEAAASAHEPEQTPEEAAEPETINEAETIFERGHSPSPWTDSENPYLTKNRKRMQRIRAELADADDETFESADTRTPGD</sequence>
<comment type="caution">
    <text evidence="3">The sequence shown here is derived from an EMBL/GenBank/DDBJ whole genome shotgun (WGS) entry which is preliminary data.</text>
</comment>
<feature type="domain" description="MobA/VirD2-like nuclease" evidence="2">
    <location>
        <begin position="60"/>
        <end position="160"/>
    </location>
</feature>
<dbReference type="AlphaFoldDB" id="A0A4Y8KTS8"/>
<evidence type="ECO:0000313" key="4">
    <source>
        <dbReference type="Proteomes" id="UP000298218"/>
    </source>
</evidence>
<keyword evidence="4" id="KW-1185">Reference proteome</keyword>
<reference evidence="3 4" key="1">
    <citation type="submission" date="2019-03" db="EMBL/GenBank/DDBJ databases">
        <title>Genomics of glacier-inhabiting Cryobacterium strains.</title>
        <authorList>
            <person name="Liu Q."/>
            <person name="Xin Y.-H."/>
        </authorList>
    </citation>
    <scope>NUCLEOTIDE SEQUENCE [LARGE SCALE GENOMIC DNA]</scope>
    <source>
        <strain evidence="3 4">CGMCC 1.4292</strain>
    </source>
</reference>
<feature type="compositionally biased region" description="Acidic residues" evidence="1">
    <location>
        <begin position="439"/>
        <end position="451"/>
    </location>
</feature>
<gene>
    <name evidence="3" type="ORF">E3T53_08665</name>
</gene>
<accession>A0A4Y8KTS8</accession>
<dbReference type="Pfam" id="PF03432">
    <property type="entry name" value="Relaxase"/>
    <property type="match status" value="1"/>
</dbReference>
<feature type="compositionally biased region" description="Low complexity" evidence="1">
    <location>
        <begin position="395"/>
        <end position="406"/>
    </location>
</feature>
<dbReference type="OrthoDB" id="2080707at2"/>
<proteinExistence type="predicted"/>
<evidence type="ECO:0000313" key="3">
    <source>
        <dbReference type="EMBL" id="TFD78850.1"/>
    </source>
</evidence>
<feature type="compositionally biased region" description="Low complexity" evidence="1">
    <location>
        <begin position="334"/>
        <end position="347"/>
    </location>
</feature>
<organism evidence="3 4">
    <name type="scientific">Cryobacterium psychrophilum</name>
    <dbReference type="NCBI Taxonomy" id="41988"/>
    <lineage>
        <taxon>Bacteria</taxon>
        <taxon>Bacillati</taxon>
        <taxon>Actinomycetota</taxon>
        <taxon>Actinomycetes</taxon>
        <taxon>Micrococcales</taxon>
        <taxon>Microbacteriaceae</taxon>
        <taxon>Cryobacterium</taxon>
    </lineage>
</organism>
<name>A0A4Y8KTS8_9MICO</name>
<evidence type="ECO:0000259" key="2">
    <source>
        <dbReference type="Pfam" id="PF03432"/>
    </source>
</evidence>
<dbReference type="Proteomes" id="UP000298218">
    <property type="component" value="Unassembled WGS sequence"/>
</dbReference>
<evidence type="ECO:0000256" key="1">
    <source>
        <dbReference type="SAM" id="MobiDB-lite"/>
    </source>
</evidence>
<feature type="region of interest" description="Disordered" evidence="1">
    <location>
        <begin position="322"/>
        <end position="352"/>
    </location>
</feature>
<feature type="compositionally biased region" description="Polar residues" evidence="1">
    <location>
        <begin position="464"/>
        <end position="474"/>
    </location>
</feature>
<dbReference type="EMBL" id="SOHQ01000027">
    <property type="protein sequence ID" value="TFD78850.1"/>
    <property type="molecule type" value="Genomic_DNA"/>
</dbReference>